<gene>
    <name evidence="2" type="ORF">A3B50_05000</name>
</gene>
<evidence type="ECO:0000256" key="1">
    <source>
        <dbReference type="PROSITE-ProRule" id="PRU00339"/>
    </source>
</evidence>
<keyword evidence="1" id="KW-0802">TPR repeat</keyword>
<evidence type="ECO:0000313" key="2">
    <source>
        <dbReference type="EMBL" id="OGK51125.1"/>
    </source>
</evidence>
<dbReference type="SUPFAM" id="SSF48452">
    <property type="entry name" value="TPR-like"/>
    <property type="match status" value="1"/>
</dbReference>
<dbReference type="InterPro" id="IPR011990">
    <property type="entry name" value="TPR-like_helical_dom_sf"/>
</dbReference>
<dbReference type="InterPro" id="IPR019734">
    <property type="entry name" value="TPR_rpt"/>
</dbReference>
<proteinExistence type="predicted"/>
<dbReference type="Proteomes" id="UP000178558">
    <property type="component" value="Unassembled WGS sequence"/>
</dbReference>
<protein>
    <submittedName>
        <fullName evidence="2">Uncharacterized protein</fullName>
    </submittedName>
</protein>
<feature type="repeat" description="TPR" evidence="1">
    <location>
        <begin position="100"/>
        <end position="133"/>
    </location>
</feature>
<evidence type="ECO:0000313" key="3">
    <source>
        <dbReference type="Proteomes" id="UP000178558"/>
    </source>
</evidence>
<dbReference type="EMBL" id="MGAQ01000005">
    <property type="protein sequence ID" value="OGK51125.1"/>
    <property type="molecule type" value="Genomic_DNA"/>
</dbReference>
<sequence>MVKQVGIYIGLASLALFLVLNIALSQIISPLYVNLVRNEREYMVEFLTDIKPLPVFSPKLSLYEDLYGEGVEVAVFAEEQRRNNMINKLERILVINPSSRDTLYNLFLLYKQRDDLNTANVYFERAQNIDPALQ</sequence>
<dbReference type="PROSITE" id="PS50005">
    <property type="entry name" value="TPR"/>
    <property type="match status" value="1"/>
</dbReference>
<accession>A0A1F7J675</accession>
<organism evidence="2 3">
    <name type="scientific">Candidatus Roizmanbacteria bacterium RIFCSPLOWO2_01_FULL_40_42</name>
    <dbReference type="NCBI Taxonomy" id="1802066"/>
    <lineage>
        <taxon>Bacteria</taxon>
        <taxon>Candidatus Roizmaniibacteriota</taxon>
    </lineage>
</organism>
<dbReference type="AlphaFoldDB" id="A0A1F7J675"/>
<dbReference type="Gene3D" id="1.25.40.10">
    <property type="entry name" value="Tetratricopeptide repeat domain"/>
    <property type="match status" value="1"/>
</dbReference>
<comment type="caution">
    <text evidence="2">The sequence shown here is derived from an EMBL/GenBank/DDBJ whole genome shotgun (WGS) entry which is preliminary data.</text>
</comment>
<name>A0A1F7J675_9BACT</name>
<reference evidence="2 3" key="1">
    <citation type="journal article" date="2016" name="Nat. Commun.">
        <title>Thousands of microbial genomes shed light on interconnected biogeochemical processes in an aquifer system.</title>
        <authorList>
            <person name="Anantharaman K."/>
            <person name="Brown C.T."/>
            <person name="Hug L.A."/>
            <person name="Sharon I."/>
            <person name="Castelle C.J."/>
            <person name="Probst A.J."/>
            <person name="Thomas B.C."/>
            <person name="Singh A."/>
            <person name="Wilkins M.J."/>
            <person name="Karaoz U."/>
            <person name="Brodie E.L."/>
            <person name="Williams K.H."/>
            <person name="Hubbard S.S."/>
            <person name="Banfield J.F."/>
        </authorList>
    </citation>
    <scope>NUCLEOTIDE SEQUENCE [LARGE SCALE GENOMIC DNA]</scope>
</reference>